<dbReference type="AlphaFoldDB" id="A0A8X6WE86"/>
<evidence type="ECO:0000313" key="1">
    <source>
        <dbReference type="EMBL" id="GFY33428.1"/>
    </source>
</evidence>
<name>A0A8X6WE86_TRICX</name>
<dbReference type="EMBL" id="BMAU01021411">
    <property type="protein sequence ID" value="GFY33428.1"/>
    <property type="molecule type" value="Genomic_DNA"/>
</dbReference>
<proteinExistence type="predicted"/>
<gene>
    <name evidence="1" type="ORF">TNCV_2226982</name>
</gene>
<organism evidence="1 2">
    <name type="scientific">Trichonephila clavipes</name>
    <name type="common">Golden silk orbweaver</name>
    <name type="synonym">Nephila clavipes</name>
    <dbReference type="NCBI Taxonomy" id="2585209"/>
    <lineage>
        <taxon>Eukaryota</taxon>
        <taxon>Metazoa</taxon>
        <taxon>Ecdysozoa</taxon>
        <taxon>Arthropoda</taxon>
        <taxon>Chelicerata</taxon>
        <taxon>Arachnida</taxon>
        <taxon>Araneae</taxon>
        <taxon>Araneomorphae</taxon>
        <taxon>Entelegynae</taxon>
        <taxon>Araneoidea</taxon>
        <taxon>Nephilidae</taxon>
        <taxon>Trichonephila</taxon>
    </lineage>
</organism>
<reference evidence="1" key="1">
    <citation type="submission" date="2020-08" db="EMBL/GenBank/DDBJ databases">
        <title>Multicomponent nature underlies the extraordinary mechanical properties of spider dragline silk.</title>
        <authorList>
            <person name="Kono N."/>
            <person name="Nakamura H."/>
            <person name="Mori M."/>
            <person name="Yoshida Y."/>
            <person name="Ohtoshi R."/>
            <person name="Malay A.D."/>
            <person name="Moran D.A.P."/>
            <person name="Tomita M."/>
            <person name="Numata K."/>
            <person name="Arakawa K."/>
        </authorList>
    </citation>
    <scope>NUCLEOTIDE SEQUENCE</scope>
</reference>
<evidence type="ECO:0000313" key="2">
    <source>
        <dbReference type="Proteomes" id="UP000887159"/>
    </source>
</evidence>
<protein>
    <submittedName>
        <fullName evidence="1">Uncharacterized protein</fullName>
    </submittedName>
</protein>
<sequence>MCNKRCQHAVKSIVSLALKTPEPLLSLDDVMKQFGGNRDPPESWSSSFSSTLWSGHKDNFCGSIVFQSYKDLGSNPGDDMDVCKYIVPTLNSCRAACPLVCLVAGDGRWETPDPLHDVLPQNSGGTVLNRIVTCLVLKATSNDKRTSSPLPR</sequence>
<dbReference type="Proteomes" id="UP000887159">
    <property type="component" value="Unassembled WGS sequence"/>
</dbReference>
<comment type="caution">
    <text evidence="1">The sequence shown here is derived from an EMBL/GenBank/DDBJ whole genome shotgun (WGS) entry which is preliminary data.</text>
</comment>
<keyword evidence="2" id="KW-1185">Reference proteome</keyword>
<accession>A0A8X6WE86</accession>